<dbReference type="STRING" id="670483.S7QLB7"/>
<dbReference type="OrthoDB" id="3201641at2759"/>
<gene>
    <name evidence="1" type="ORF">GLOTRDRAFT_134872</name>
</gene>
<organism evidence="1 2">
    <name type="scientific">Gloeophyllum trabeum (strain ATCC 11539 / FP-39264 / Madison 617)</name>
    <name type="common">Brown rot fungus</name>
    <dbReference type="NCBI Taxonomy" id="670483"/>
    <lineage>
        <taxon>Eukaryota</taxon>
        <taxon>Fungi</taxon>
        <taxon>Dikarya</taxon>
        <taxon>Basidiomycota</taxon>
        <taxon>Agaricomycotina</taxon>
        <taxon>Agaricomycetes</taxon>
        <taxon>Gloeophyllales</taxon>
        <taxon>Gloeophyllaceae</taxon>
        <taxon>Gloeophyllum</taxon>
    </lineage>
</organism>
<dbReference type="SUPFAM" id="SSF103196">
    <property type="entry name" value="Roadblock/LC7 domain"/>
    <property type="match status" value="1"/>
</dbReference>
<dbReference type="EMBL" id="KB469296">
    <property type="protein sequence ID" value="EPQ60123.1"/>
    <property type="molecule type" value="Genomic_DNA"/>
</dbReference>
<dbReference type="KEGG" id="gtr:GLOTRDRAFT_134872"/>
<sequence length="151" mass="16287">MLVLSALHDVLTQVLSLPELHTAVLLTPSGQLISYASDPSSAKDHVRVVVGLSGEVWQETQGVSMVDTEVGRILVMPVEKTSEATPQPRTDSEAPEPLMLIALNAVSSVDWQDLQDTGRELANHLAGPINKYRSRLLASAVSPTASQQPRR</sequence>
<dbReference type="GeneID" id="19303191"/>
<accession>S7QLB7</accession>
<dbReference type="Gene3D" id="3.30.450.30">
    <property type="entry name" value="Dynein light chain 2a, cytoplasmic"/>
    <property type="match status" value="1"/>
</dbReference>
<dbReference type="HOGENOM" id="CLU_142954_0_0_1"/>
<protein>
    <recommendedName>
        <fullName evidence="3">Roadblock/LAMTOR2 domain-containing protein</fullName>
    </recommendedName>
</protein>
<reference evidence="1 2" key="1">
    <citation type="journal article" date="2012" name="Science">
        <title>The Paleozoic origin of enzymatic lignin decomposition reconstructed from 31 fungal genomes.</title>
        <authorList>
            <person name="Floudas D."/>
            <person name="Binder M."/>
            <person name="Riley R."/>
            <person name="Barry K."/>
            <person name="Blanchette R.A."/>
            <person name="Henrissat B."/>
            <person name="Martinez A.T."/>
            <person name="Otillar R."/>
            <person name="Spatafora J.W."/>
            <person name="Yadav J.S."/>
            <person name="Aerts A."/>
            <person name="Benoit I."/>
            <person name="Boyd A."/>
            <person name="Carlson A."/>
            <person name="Copeland A."/>
            <person name="Coutinho P.M."/>
            <person name="de Vries R.P."/>
            <person name="Ferreira P."/>
            <person name="Findley K."/>
            <person name="Foster B."/>
            <person name="Gaskell J."/>
            <person name="Glotzer D."/>
            <person name="Gorecki P."/>
            <person name="Heitman J."/>
            <person name="Hesse C."/>
            <person name="Hori C."/>
            <person name="Igarashi K."/>
            <person name="Jurgens J.A."/>
            <person name="Kallen N."/>
            <person name="Kersten P."/>
            <person name="Kohler A."/>
            <person name="Kuees U."/>
            <person name="Kumar T.K.A."/>
            <person name="Kuo A."/>
            <person name="LaButti K."/>
            <person name="Larrondo L.F."/>
            <person name="Lindquist E."/>
            <person name="Ling A."/>
            <person name="Lombard V."/>
            <person name="Lucas S."/>
            <person name="Lundell T."/>
            <person name="Martin R."/>
            <person name="McLaughlin D.J."/>
            <person name="Morgenstern I."/>
            <person name="Morin E."/>
            <person name="Murat C."/>
            <person name="Nagy L.G."/>
            <person name="Nolan M."/>
            <person name="Ohm R.A."/>
            <person name="Patyshakuliyeva A."/>
            <person name="Rokas A."/>
            <person name="Ruiz-Duenas F.J."/>
            <person name="Sabat G."/>
            <person name="Salamov A."/>
            <person name="Samejima M."/>
            <person name="Schmutz J."/>
            <person name="Slot J.C."/>
            <person name="St John F."/>
            <person name="Stenlid J."/>
            <person name="Sun H."/>
            <person name="Sun S."/>
            <person name="Syed K."/>
            <person name="Tsang A."/>
            <person name="Wiebenga A."/>
            <person name="Young D."/>
            <person name="Pisabarro A."/>
            <person name="Eastwood D.C."/>
            <person name="Martin F."/>
            <person name="Cullen D."/>
            <person name="Grigoriev I.V."/>
            <person name="Hibbett D.S."/>
        </authorList>
    </citation>
    <scope>NUCLEOTIDE SEQUENCE [LARGE SCALE GENOMIC DNA]</scope>
    <source>
        <strain evidence="1 2">ATCC 11539</strain>
    </source>
</reference>
<dbReference type="eggNOG" id="ENOG502SSEC">
    <property type="taxonomic scope" value="Eukaryota"/>
</dbReference>
<dbReference type="RefSeq" id="XP_007860599.1">
    <property type="nucleotide sequence ID" value="XM_007862408.1"/>
</dbReference>
<dbReference type="AlphaFoldDB" id="S7QLB7"/>
<evidence type="ECO:0008006" key="3">
    <source>
        <dbReference type="Google" id="ProtNLM"/>
    </source>
</evidence>
<dbReference type="OMA" id="DESMEWT"/>
<evidence type="ECO:0000313" key="1">
    <source>
        <dbReference type="EMBL" id="EPQ60123.1"/>
    </source>
</evidence>
<evidence type="ECO:0000313" key="2">
    <source>
        <dbReference type="Proteomes" id="UP000030669"/>
    </source>
</evidence>
<keyword evidence="2" id="KW-1185">Reference proteome</keyword>
<name>S7QLB7_GLOTA</name>
<proteinExistence type="predicted"/>
<dbReference type="Proteomes" id="UP000030669">
    <property type="component" value="Unassembled WGS sequence"/>
</dbReference>